<dbReference type="AlphaFoldDB" id="A0A137PD11"/>
<reference evidence="2 3" key="1">
    <citation type="journal article" date="2015" name="Genome Biol. Evol.">
        <title>Phylogenomic analyses indicate that early fungi evolved digesting cell walls of algal ancestors of land plants.</title>
        <authorList>
            <person name="Chang Y."/>
            <person name="Wang S."/>
            <person name="Sekimoto S."/>
            <person name="Aerts A.L."/>
            <person name="Choi C."/>
            <person name="Clum A."/>
            <person name="LaButti K.M."/>
            <person name="Lindquist E.A."/>
            <person name="Yee Ngan C."/>
            <person name="Ohm R.A."/>
            <person name="Salamov A.A."/>
            <person name="Grigoriev I.V."/>
            <person name="Spatafora J.W."/>
            <person name="Berbee M.L."/>
        </authorList>
    </citation>
    <scope>NUCLEOTIDE SEQUENCE [LARGE SCALE GENOMIC DNA]</scope>
    <source>
        <strain evidence="2 3">NRRL 28638</strain>
    </source>
</reference>
<dbReference type="OrthoDB" id="10249045at2759"/>
<gene>
    <name evidence="2" type="ORF">CONCODRAFT_4283</name>
</gene>
<sequence length="468" mass="53534">MNRLVNLKLNSLTRLNLLKASPFNNVLTRTYSEKIDIEKEVNSKEAKAKRLQRKKTEKTNVISTTSFKHLSLNKVDHSDVPQLCFGLDRALFNPGITFLQDPHSGVYNFSPYLENIVQPDEKLIEYAKKHKLTYTGTTSSVTGLLSHLYFIVSGWKKPTLNTFSPDFTKMRGDYSRTLTTPTTVKLKLNDGIYHIDSDKSFDSGPNILSQLGHIMERMLTQTPAELSRYLKENEKLYPGPIAEPDSYQYSATSKIAFRAQLDCSDPRLPRKIFDLKTRSTLPIRLDKHFYKEYLGYELNKQFGVMESFEREYFDMIRNAFLKYSFQVRIGKMDGIMVAYHNTAKIFGFQYISLEEMDSKLFENSVMGNQVFTVTVRLLEKILDRITGDFPGKEVMITFKTKNKSLMMDVFVEVIESKAEDGSETDALSFVSPQSTLVKYQVTAHSLINGKKIEGPVSLDSNGKDNMSK</sequence>
<dbReference type="EMBL" id="KQ964445">
    <property type="protein sequence ID" value="KXN72887.1"/>
    <property type="molecule type" value="Genomic_DNA"/>
</dbReference>
<evidence type="ECO:0000256" key="1">
    <source>
        <dbReference type="SAM" id="Coils"/>
    </source>
</evidence>
<dbReference type="PANTHER" id="PTHR31014">
    <property type="entry name" value="MITOCHONDRIAL TRANSLATION SYSTEM COMPONENT PET127-RELATED"/>
    <property type="match status" value="1"/>
</dbReference>
<dbReference type="PANTHER" id="PTHR31014:SF0">
    <property type="entry name" value="MITOCHONDRIAL TRANSLATION SYSTEM COMPONENT PET127-RELATED"/>
    <property type="match status" value="1"/>
</dbReference>
<proteinExistence type="predicted"/>
<evidence type="ECO:0000313" key="2">
    <source>
        <dbReference type="EMBL" id="KXN72887.1"/>
    </source>
</evidence>
<keyword evidence="1" id="KW-0175">Coiled coil</keyword>
<dbReference type="Proteomes" id="UP000070444">
    <property type="component" value="Unassembled WGS sequence"/>
</dbReference>
<name>A0A137PD11_CONC2</name>
<keyword evidence="3" id="KW-1185">Reference proteome</keyword>
<feature type="coiled-coil region" evidence="1">
    <location>
        <begin position="34"/>
        <end position="61"/>
    </location>
</feature>
<dbReference type="GO" id="GO:0000964">
    <property type="term" value="P:mitochondrial RNA 5'-end processing"/>
    <property type="evidence" value="ECO:0007669"/>
    <property type="project" value="TreeGrafter"/>
</dbReference>
<accession>A0A137PD11</accession>
<dbReference type="Pfam" id="PF08634">
    <property type="entry name" value="Pet127"/>
    <property type="match status" value="1"/>
</dbReference>
<evidence type="ECO:0000313" key="3">
    <source>
        <dbReference type="Proteomes" id="UP000070444"/>
    </source>
</evidence>
<dbReference type="GO" id="GO:0005740">
    <property type="term" value="C:mitochondrial envelope"/>
    <property type="evidence" value="ECO:0007669"/>
    <property type="project" value="TreeGrafter"/>
</dbReference>
<dbReference type="STRING" id="796925.A0A137PD11"/>
<organism evidence="2 3">
    <name type="scientific">Conidiobolus coronatus (strain ATCC 28846 / CBS 209.66 / NRRL 28638)</name>
    <name type="common">Delacroixia coronata</name>
    <dbReference type="NCBI Taxonomy" id="796925"/>
    <lineage>
        <taxon>Eukaryota</taxon>
        <taxon>Fungi</taxon>
        <taxon>Fungi incertae sedis</taxon>
        <taxon>Zoopagomycota</taxon>
        <taxon>Entomophthoromycotina</taxon>
        <taxon>Entomophthoromycetes</taxon>
        <taxon>Entomophthorales</taxon>
        <taxon>Ancylistaceae</taxon>
        <taxon>Conidiobolus</taxon>
    </lineage>
</organism>
<dbReference type="InterPro" id="IPR013943">
    <property type="entry name" value="Pet127"/>
</dbReference>
<dbReference type="OMA" id="AYHNTCQ"/>
<protein>
    <submittedName>
        <fullName evidence="2">Pet127-domain-containing protein</fullName>
    </submittedName>
</protein>